<protein>
    <recommendedName>
        <fullName evidence="5">SLH domain-containing protein</fullName>
    </recommendedName>
</protein>
<dbReference type="PROSITE" id="PS51272">
    <property type="entry name" value="SLH"/>
    <property type="match status" value="3"/>
</dbReference>
<sequence length="502" mass="55259">MTKNIRRLIAAVLGISMIALGAPVNGTISYAASEYEDPSTQDFQKIDNSGEPSVYGDQSKPENADNTESGETQTDGAEKRENSWRYEDGNLISGVELYAQHPNAWEKVNGVYVNSVGNIIKGAVKKGIDVSEHQGKIDWEKVKAAGIDFAILRCGYGNDESYQDDGQWARNVSECERLGIPYGVYIYSYATNLNMAKSEAAHVLRLLKGHTPSYPVYLDMEDRTTEGVGTKMLGSIAKTFCDTISNAGYKTGIYANLDWWSRLLTDAVFNNSSWSKWVAQYNTTCDYGGSYDIWQCTSSGKVNGINGNVDLNFWMDDTLPFEDLGKDCWCYDAVYYMYWNGLMTGLNSTTFGASEKVSRGQFVTILYRMSGSPEVSYSTRFPDVKNNEFFTEGALWASSAGITTGYENGCFGPADEITREQMAVMLNRYAKYQGYSVTASGSLDQFRDGGMTSQFAIEAVRWAVGTGIISGNGDGSLAPGGATDRAACATMLMRYRTGIEKR</sequence>
<evidence type="ECO:0000256" key="1">
    <source>
        <dbReference type="ARBA" id="ARBA00010646"/>
    </source>
</evidence>
<evidence type="ECO:0000313" key="6">
    <source>
        <dbReference type="EMBL" id="RGC29650.1"/>
    </source>
</evidence>
<feature type="compositionally biased region" description="Polar residues" evidence="3">
    <location>
        <begin position="64"/>
        <end position="75"/>
    </location>
</feature>
<organism evidence="6 7">
    <name type="scientific">Hungatella hathewayi</name>
    <dbReference type="NCBI Taxonomy" id="154046"/>
    <lineage>
        <taxon>Bacteria</taxon>
        <taxon>Bacillati</taxon>
        <taxon>Bacillota</taxon>
        <taxon>Clostridia</taxon>
        <taxon>Lachnospirales</taxon>
        <taxon>Lachnospiraceae</taxon>
        <taxon>Hungatella</taxon>
    </lineage>
</organism>
<dbReference type="RefSeq" id="WP_025655662.1">
    <property type="nucleotide sequence ID" value="NZ_QVIA01000015.1"/>
</dbReference>
<comment type="caution">
    <text evidence="6">The sequence shown here is derived from an EMBL/GenBank/DDBJ whole genome shotgun (WGS) entry which is preliminary data.</text>
</comment>
<dbReference type="GeneID" id="93333694"/>
<gene>
    <name evidence="6" type="ORF">DWX41_14090</name>
</gene>
<dbReference type="PANTHER" id="PTHR34135">
    <property type="entry name" value="LYSOZYME"/>
    <property type="match status" value="1"/>
</dbReference>
<evidence type="ECO:0000313" key="7">
    <source>
        <dbReference type="Proteomes" id="UP000261111"/>
    </source>
</evidence>
<keyword evidence="4" id="KW-0732">Signal</keyword>
<dbReference type="Pfam" id="PF01183">
    <property type="entry name" value="Glyco_hydro_25"/>
    <property type="match status" value="1"/>
</dbReference>
<accession>A0A3E2WSC6</accession>
<proteinExistence type="inferred from homology"/>
<dbReference type="AlphaFoldDB" id="A0A3E2WSC6"/>
<dbReference type="GO" id="GO:0009253">
    <property type="term" value="P:peptidoglycan catabolic process"/>
    <property type="evidence" value="ECO:0007669"/>
    <property type="project" value="InterPro"/>
</dbReference>
<feature type="signal peptide" evidence="4">
    <location>
        <begin position="1"/>
        <end position="21"/>
    </location>
</feature>
<dbReference type="Pfam" id="PF00395">
    <property type="entry name" value="SLH"/>
    <property type="match status" value="3"/>
</dbReference>
<dbReference type="Proteomes" id="UP000261111">
    <property type="component" value="Unassembled WGS sequence"/>
</dbReference>
<evidence type="ECO:0000256" key="4">
    <source>
        <dbReference type="SAM" id="SignalP"/>
    </source>
</evidence>
<feature type="chain" id="PRO_5038530743" description="SLH domain-containing protein" evidence="4">
    <location>
        <begin position="22"/>
        <end position="502"/>
    </location>
</feature>
<dbReference type="SUPFAM" id="SSF51445">
    <property type="entry name" value="(Trans)glycosidases"/>
    <property type="match status" value="1"/>
</dbReference>
<feature type="domain" description="SLH" evidence="5">
    <location>
        <begin position="317"/>
        <end position="376"/>
    </location>
</feature>
<dbReference type="GO" id="GO:0003796">
    <property type="term" value="F:lysozyme activity"/>
    <property type="evidence" value="ECO:0007669"/>
    <property type="project" value="InterPro"/>
</dbReference>
<keyword evidence="2" id="KW-0677">Repeat</keyword>
<feature type="domain" description="SLH" evidence="5">
    <location>
        <begin position="443"/>
        <end position="502"/>
    </location>
</feature>
<evidence type="ECO:0000256" key="2">
    <source>
        <dbReference type="ARBA" id="ARBA00022737"/>
    </source>
</evidence>
<evidence type="ECO:0000256" key="3">
    <source>
        <dbReference type="SAM" id="MobiDB-lite"/>
    </source>
</evidence>
<dbReference type="GO" id="GO:0016998">
    <property type="term" value="P:cell wall macromolecule catabolic process"/>
    <property type="evidence" value="ECO:0007669"/>
    <property type="project" value="InterPro"/>
</dbReference>
<dbReference type="GO" id="GO:0016052">
    <property type="term" value="P:carbohydrate catabolic process"/>
    <property type="evidence" value="ECO:0007669"/>
    <property type="project" value="TreeGrafter"/>
</dbReference>
<feature type="domain" description="SLH" evidence="5">
    <location>
        <begin position="377"/>
        <end position="440"/>
    </location>
</feature>
<dbReference type="Gene3D" id="3.20.20.80">
    <property type="entry name" value="Glycosidases"/>
    <property type="match status" value="1"/>
</dbReference>
<feature type="region of interest" description="Disordered" evidence="3">
    <location>
        <begin position="39"/>
        <end position="83"/>
    </location>
</feature>
<evidence type="ECO:0000259" key="5">
    <source>
        <dbReference type="PROSITE" id="PS51272"/>
    </source>
</evidence>
<comment type="similarity">
    <text evidence="1">Belongs to the glycosyl hydrolase 25 family.</text>
</comment>
<dbReference type="EMBL" id="QVIA01000015">
    <property type="protein sequence ID" value="RGC29650.1"/>
    <property type="molecule type" value="Genomic_DNA"/>
</dbReference>
<dbReference type="InterPro" id="IPR002053">
    <property type="entry name" value="Glyco_hydro_25"/>
</dbReference>
<dbReference type="InterPro" id="IPR001119">
    <property type="entry name" value="SLH_dom"/>
</dbReference>
<dbReference type="CDD" id="cd06414">
    <property type="entry name" value="GH25_LytC-like"/>
    <property type="match status" value="1"/>
</dbReference>
<name>A0A3E2WSC6_9FIRM</name>
<reference evidence="6 7" key="1">
    <citation type="submission" date="2018-08" db="EMBL/GenBank/DDBJ databases">
        <title>A genome reference for cultivated species of the human gut microbiota.</title>
        <authorList>
            <person name="Zou Y."/>
            <person name="Xue W."/>
            <person name="Luo G."/>
        </authorList>
    </citation>
    <scope>NUCLEOTIDE SEQUENCE [LARGE SCALE GENOMIC DNA]</scope>
    <source>
        <strain evidence="6 7">AF19-21</strain>
    </source>
</reference>
<dbReference type="PANTHER" id="PTHR34135:SF2">
    <property type="entry name" value="LYSOZYME"/>
    <property type="match status" value="1"/>
</dbReference>
<dbReference type="PROSITE" id="PS51904">
    <property type="entry name" value="GLYCOSYL_HYDROL_F25_2"/>
    <property type="match status" value="1"/>
</dbReference>
<dbReference type="InterPro" id="IPR017853">
    <property type="entry name" value="GH"/>
</dbReference>
<feature type="compositionally biased region" description="Polar residues" evidence="3">
    <location>
        <begin position="40"/>
        <end position="51"/>
    </location>
</feature>